<dbReference type="NCBIfam" id="TIGR00092">
    <property type="entry name" value="redox-regulated ATPase YchF"/>
    <property type="match status" value="1"/>
</dbReference>
<dbReference type="GO" id="GO:0046872">
    <property type="term" value="F:metal ion binding"/>
    <property type="evidence" value="ECO:0007669"/>
    <property type="project" value="UniProtKB-KW"/>
</dbReference>
<evidence type="ECO:0000256" key="1">
    <source>
        <dbReference type="ARBA" id="ARBA00022723"/>
    </source>
</evidence>
<name>A0A1G2L670_9BACT</name>
<dbReference type="GO" id="GO:0005525">
    <property type="term" value="F:GTP binding"/>
    <property type="evidence" value="ECO:0007669"/>
    <property type="project" value="InterPro"/>
</dbReference>
<dbReference type="InterPro" id="IPR041706">
    <property type="entry name" value="YchF_N"/>
</dbReference>
<dbReference type="SUPFAM" id="SSF52540">
    <property type="entry name" value="P-loop containing nucleoside triphosphate hydrolases"/>
    <property type="match status" value="1"/>
</dbReference>
<dbReference type="FunFam" id="3.10.20.30:FF:000001">
    <property type="entry name" value="Ribosome-binding ATPase YchF"/>
    <property type="match status" value="1"/>
</dbReference>
<keyword evidence="4" id="KW-0460">Magnesium</keyword>
<dbReference type="HAMAP" id="MF_00944">
    <property type="entry name" value="YchF_OLA1_ATPase"/>
    <property type="match status" value="1"/>
</dbReference>
<dbReference type="InterPro" id="IPR023192">
    <property type="entry name" value="TGS-like_dom_sf"/>
</dbReference>
<dbReference type="Pfam" id="PF01926">
    <property type="entry name" value="MMR_HSR1"/>
    <property type="match status" value="1"/>
</dbReference>
<evidence type="ECO:0000256" key="5">
    <source>
        <dbReference type="HAMAP-Rule" id="MF_00944"/>
    </source>
</evidence>
<evidence type="ECO:0000256" key="3">
    <source>
        <dbReference type="ARBA" id="ARBA00022840"/>
    </source>
</evidence>
<dbReference type="Gene3D" id="3.10.20.30">
    <property type="match status" value="1"/>
</dbReference>
<feature type="binding site" evidence="5">
    <location>
        <begin position="11"/>
        <end position="16"/>
    </location>
    <ligand>
        <name>ATP</name>
        <dbReference type="ChEBI" id="CHEBI:30616"/>
    </ligand>
</feature>
<sequence length="367" mass="40989">MLAIGIVGLPNVGKSTLFRALTKKQVEIANYPFVTIEPNVGIVEVPDGRVDRLAELSRSKKKIHAVVEFVDIAGLVKGAAQGEGLGNKFLSHIKEVDAIAEVIRIFEDPNVIHTQNRVNPEEDLKVIELELVLKDLETATKRFEGIDKLIRGGDKIAPLQKELLSRLKLGLEKEEPANTVLEREQKEFLDKKEIAVFLNELSLLTAKKKIFVFNGSEKQVAEHWQSSGPLKNAVADAERILLSATVEDELNLLAPEERKEYLKTLGLEESGLDRLIKTAYKTLNLMTFLTTGEDETRAWTIPVGSTAPRAGRAIHSDFEEKFIRAEVIPCDKLIEAGSYAKARELGWLRTEGKEYIVKDGDIIEFKI</sequence>
<dbReference type="InterPro" id="IPR004396">
    <property type="entry name" value="ATPase_YchF/OLA1"/>
</dbReference>
<dbReference type="InterPro" id="IPR006073">
    <property type="entry name" value="GTP-bd"/>
</dbReference>
<organism evidence="7 8">
    <name type="scientific">Candidatus Sungbacteria bacterium RIFCSPLOWO2_01_FULL_47_10</name>
    <dbReference type="NCBI Taxonomy" id="1802276"/>
    <lineage>
        <taxon>Bacteria</taxon>
        <taxon>Candidatus Sungiibacteriota</taxon>
    </lineage>
</organism>
<comment type="function">
    <text evidence="5">ATPase that binds to both the 70S ribosome and the 50S ribosomal subunit in a nucleotide-independent manner.</text>
</comment>
<feature type="domain" description="OBG-type G" evidence="6">
    <location>
        <begin position="2"/>
        <end position="284"/>
    </location>
</feature>
<dbReference type="PROSITE" id="PS51710">
    <property type="entry name" value="G_OBG"/>
    <property type="match status" value="1"/>
</dbReference>
<comment type="caution">
    <text evidence="7">The sequence shown here is derived from an EMBL/GenBank/DDBJ whole genome shotgun (WGS) entry which is preliminary data.</text>
</comment>
<reference evidence="7 8" key="1">
    <citation type="journal article" date="2016" name="Nat. Commun.">
        <title>Thousands of microbial genomes shed light on interconnected biogeochemical processes in an aquifer system.</title>
        <authorList>
            <person name="Anantharaman K."/>
            <person name="Brown C.T."/>
            <person name="Hug L.A."/>
            <person name="Sharon I."/>
            <person name="Castelle C.J."/>
            <person name="Probst A.J."/>
            <person name="Thomas B.C."/>
            <person name="Singh A."/>
            <person name="Wilkins M.J."/>
            <person name="Karaoz U."/>
            <person name="Brodie E.L."/>
            <person name="Williams K.H."/>
            <person name="Hubbard S.S."/>
            <person name="Banfield J.F."/>
        </authorList>
    </citation>
    <scope>NUCLEOTIDE SEQUENCE [LARGE SCALE GENOMIC DNA]</scope>
</reference>
<dbReference type="CDD" id="cd04867">
    <property type="entry name" value="TGS_YchF_OLA1"/>
    <property type="match status" value="1"/>
</dbReference>
<dbReference type="Gene3D" id="3.40.50.300">
    <property type="entry name" value="P-loop containing nucleotide triphosphate hydrolases"/>
    <property type="match status" value="1"/>
</dbReference>
<dbReference type="PIRSF" id="PIRSF006641">
    <property type="entry name" value="CHP00092"/>
    <property type="match status" value="1"/>
</dbReference>
<dbReference type="PRINTS" id="PR00326">
    <property type="entry name" value="GTP1OBG"/>
</dbReference>
<dbReference type="Gene3D" id="1.10.150.300">
    <property type="entry name" value="TGS-like domain"/>
    <property type="match status" value="1"/>
</dbReference>
<keyword evidence="3 5" id="KW-0067">ATP-binding</keyword>
<proteinExistence type="inferred from homology"/>
<evidence type="ECO:0000256" key="4">
    <source>
        <dbReference type="ARBA" id="ARBA00022842"/>
    </source>
</evidence>
<dbReference type="GO" id="GO:0005737">
    <property type="term" value="C:cytoplasm"/>
    <property type="evidence" value="ECO:0007669"/>
    <property type="project" value="TreeGrafter"/>
</dbReference>
<evidence type="ECO:0000313" key="8">
    <source>
        <dbReference type="Proteomes" id="UP000177982"/>
    </source>
</evidence>
<keyword evidence="1" id="KW-0479">Metal-binding</keyword>
<evidence type="ECO:0000256" key="2">
    <source>
        <dbReference type="ARBA" id="ARBA00022741"/>
    </source>
</evidence>
<evidence type="ECO:0000313" key="7">
    <source>
        <dbReference type="EMBL" id="OHA07147.1"/>
    </source>
</evidence>
<accession>A0A1G2L670</accession>
<dbReference type="InterPro" id="IPR031167">
    <property type="entry name" value="G_OBG"/>
</dbReference>
<dbReference type="GO" id="GO:0016887">
    <property type="term" value="F:ATP hydrolysis activity"/>
    <property type="evidence" value="ECO:0007669"/>
    <property type="project" value="UniProtKB-UniRule"/>
</dbReference>
<dbReference type="Proteomes" id="UP000177982">
    <property type="component" value="Unassembled WGS sequence"/>
</dbReference>
<dbReference type="InterPro" id="IPR012676">
    <property type="entry name" value="TGS-like"/>
</dbReference>
<dbReference type="InterPro" id="IPR013029">
    <property type="entry name" value="YchF_C"/>
</dbReference>
<dbReference type="PANTHER" id="PTHR23305:SF18">
    <property type="entry name" value="OBG-TYPE G DOMAIN-CONTAINING PROTEIN"/>
    <property type="match status" value="1"/>
</dbReference>
<protein>
    <recommendedName>
        <fullName evidence="5">Ribosome-binding ATPase YchF</fullName>
    </recommendedName>
</protein>
<keyword evidence="2 5" id="KW-0547">Nucleotide-binding</keyword>
<dbReference type="GO" id="GO:0005524">
    <property type="term" value="F:ATP binding"/>
    <property type="evidence" value="ECO:0007669"/>
    <property type="project" value="UniProtKB-UniRule"/>
</dbReference>
<dbReference type="AlphaFoldDB" id="A0A1G2L670"/>
<dbReference type="EMBL" id="MHQO01000016">
    <property type="protein sequence ID" value="OHA07147.1"/>
    <property type="molecule type" value="Genomic_DNA"/>
</dbReference>
<dbReference type="PANTHER" id="PTHR23305">
    <property type="entry name" value="OBG GTPASE FAMILY"/>
    <property type="match status" value="1"/>
</dbReference>
<dbReference type="Pfam" id="PF06071">
    <property type="entry name" value="YchF-GTPase_C"/>
    <property type="match status" value="1"/>
</dbReference>
<dbReference type="InterPro" id="IPR012675">
    <property type="entry name" value="Beta-grasp_dom_sf"/>
</dbReference>
<comment type="similarity">
    <text evidence="5">Belongs to the TRAFAC class OBG-HflX-like GTPase superfamily. OBG GTPase family. YchF/OLA1 subfamily.</text>
</comment>
<dbReference type="CDD" id="cd01900">
    <property type="entry name" value="YchF"/>
    <property type="match status" value="1"/>
</dbReference>
<evidence type="ECO:0000259" key="6">
    <source>
        <dbReference type="PROSITE" id="PS51710"/>
    </source>
</evidence>
<gene>
    <name evidence="5" type="primary">ychF</name>
    <name evidence="7" type="ORF">A2934_02375</name>
</gene>
<dbReference type="GO" id="GO:0043023">
    <property type="term" value="F:ribosomal large subunit binding"/>
    <property type="evidence" value="ECO:0007669"/>
    <property type="project" value="UniProtKB-UniRule"/>
</dbReference>
<dbReference type="SUPFAM" id="SSF81271">
    <property type="entry name" value="TGS-like"/>
    <property type="match status" value="1"/>
</dbReference>
<dbReference type="InterPro" id="IPR027417">
    <property type="entry name" value="P-loop_NTPase"/>
</dbReference>